<evidence type="ECO:0000313" key="1">
    <source>
        <dbReference type="EMBL" id="RGN35881.1"/>
    </source>
</evidence>
<dbReference type="Gene3D" id="2.60.120.260">
    <property type="entry name" value="Galactose-binding domain-like"/>
    <property type="match status" value="2"/>
</dbReference>
<organism evidence="1 2">
    <name type="scientific">Bacteroides oleiciplenus</name>
    <dbReference type="NCBI Taxonomy" id="626931"/>
    <lineage>
        <taxon>Bacteria</taxon>
        <taxon>Pseudomonadati</taxon>
        <taxon>Bacteroidota</taxon>
        <taxon>Bacteroidia</taxon>
        <taxon>Bacteroidales</taxon>
        <taxon>Bacteroidaceae</taxon>
        <taxon>Bacteroides</taxon>
    </lineage>
</organism>
<dbReference type="InterPro" id="IPR008979">
    <property type="entry name" value="Galactose-bd-like_sf"/>
</dbReference>
<comment type="caution">
    <text evidence="1">The sequence shown here is derived from an EMBL/GenBank/DDBJ whole genome shotgun (WGS) entry which is preliminary data.</text>
</comment>
<dbReference type="RefSeq" id="WP_117724161.1">
    <property type="nucleotide sequence ID" value="NZ_QSUL01000006.1"/>
</dbReference>
<dbReference type="SUPFAM" id="SSF49785">
    <property type="entry name" value="Galactose-binding domain-like"/>
    <property type="match status" value="1"/>
</dbReference>
<name>A0A3E5BE40_9BACE</name>
<dbReference type="PANTHER" id="PTHR35532:SF5">
    <property type="entry name" value="CARBOHYDRATE-BINDING DOMAIN-CONTAINING PROTEIN"/>
    <property type="match status" value="1"/>
</dbReference>
<protein>
    <recommendedName>
        <fullName evidence="3">Peptide-N(4)-(N-acetyl-beta-glucosaminyl)asparagine amidase</fullName>
    </recommendedName>
</protein>
<gene>
    <name evidence="1" type="ORF">DXB65_10220</name>
</gene>
<proteinExistence type="predicted"/>
<dbReference type="InterPro" id="IPR038765">
    <property type="entry name" value="Papain-like_cys_pep_sf"/>
</dbReference>
<sequence>MQNKISSKLSLIILFVFFLASCKEETSDINDALEQAGANRAELEKVLAHYQGDSLKLEAARFLIKNMPMHYSYKGNTADNYYDMVDSIVRLDLPVREMIDSLEVISANLPVDLGGVVSDVRIITDEFLITNIDRAFELWQEGEWATHLSFQDFCEYLLPYKLVELQPLDDWRCSLDKRYISELEKLKYCVLYKNSAVWAARLVNINMKDNLNPEFQNNSIRPVYRFSTKFRTPFGTCIDYALMTTAVMRSCGIPIAIDFTPQWPFRSQGHSWNVVLANSGKNIPFGGLDTNPGEPHKLDEKMAKVYRHTYAVNLELLELLNVEKYVPRIFKTPFFKDVTREYMDCEDVTIKVSVKNNKYAYLAVFDNHSWVPVTFGKISSGKAYFKDMGPNIVYLPVCYSDGEMKPCGNPFLLTYSGTIKELEPDSISRQKMILYRKYPMFPYVQDIAGRILGGEFQASNDKDFADALTLHKIKEWGMNGEEVEVPPQEKLYRYWRFYQPEHSFGNIAEIAFVERNSQCIIQGEIIGTNGTYPSSPNLPKEVAFDGNLLTFFDAPIAQGAWVGMDFKRPVDIGKIIYVPRGDGNAINIDELYELFYWDGECWVSAGRQKATTVRLYYEQIPSGAIYLLRNLTTGKDERIFTYKDGEQIFW</sequence>
<evidence type="ECO:0000313" key="2">
    <source>
        <dbReference type="Proteomes" id="UP000260983"/>
    </source>
</evidence>
<accession>A0A3E5BE40</accession>
<dbReference type="AlphaFoldDB" id="A0A3E5BE40"/>
<dbReference type="Proteomes" id="UP000260983">
    <property type="component" value="Unassembled WGS sequence"/>
</dbReference>
<evidence type="ECO:0008006" key="3">
    <source>
        <dbReference type="Google" id="ProtNLM"/>
    </source>
</evidence>
<dbReference type="PROSITE" id="PS51257">
    <property type="entry name" value="PROKAR_LIPOPROTEIN"/>
    <property type="match status" value="1"/>
</dbReference>
<dbReference type="EMBL" id="QSUL01000006">
    <property type="protein sequence ID" value="RGN35881.1"/>
    <property type="molecule type" value="Genomic_DNA"/>
</dbReference>
<dbReference type="PANTHER" id="PTHR35532">
    <property type="entry name" value="SIMILAR TO POLYHYDROXYALKANOATE DEPOLYMERASE"/>
    <property type="match status" value="1"/>
</dbReference>
<reference evidence="1 2" key="1">
    <citation type="submission" date="2018-08" db="EMBL/GenBank/DDBJ databases">
        <title>A genome reference for cultivated species of the human gut microbiota.</title>
        <authorList>
            <person name="Zou Y."/>
            <person name="Xue W."/>
            <person name="Luo G."/>
        </authorList>
    </citation>
    <scope>NUCLEOTIDE SEQUENCE [LARGE SCALE GENOMIC DNA]</scope>
    <source>
        <strain evidence="1 2">OM05-15BH</strain>
    </source>
</reference>
<dbReference type="SUPFAM" id="SSF54001">
    <property type="entry name" value="Cysteine proteinases"/>
    <property type="match status" value="2"/>
</dbReference>